<organism evidence="1 2">
    <name type="scientific">Catalinimonas alkaloidigena</name>
    <dbReference type="NCBI Taxonomy" id="1075417"/>
    <lineage>
        <taxon>Bacteria</taxon>
        <taxon>Pseudomonadati</taxon>
        <taxon>Bacteroidota</taxon>
        <taxon>Cytophagia</taxon>
        <taxon>Cytophagales</taxon>
        <taxon>Catalimonadaceae</taxon>
        <taxon>Catalinimonas</taxon>
    </lineage>
</organism>
<keyword evidence="2" id="KW-1185">Reference proteome</keyword>
<proteinExistence type="predicted"/>
<evidence type="ECO:0000313" key="2">
    <source>
        <dbReference type="Proteomes" id="UP000198510"/>
    </source>
</evidence>
<dbReference type="AlphaFoldDB" id="A0A1G9MT80"/>
<dbReference type="SUPFAM" id="SSF48452">
    <property type="entry name" value="TPR-like"/>
    <property type="match status" value="1"/>
</dbReference>
<reference evidence="1 2" key="1">
    <citation type="submission" date="2016-10" db="EMBL/GenBank/DDBJ databases">
        <authorList>
            <person name="de Groot N.N."/>
        </authorList>
    </citation>
    <scope>NUCLEOTIDE SEQUENCE [LARGE SCALE GENOMIC DNA]</scope>
    <source>
        <strain evidence="1 2">DSM 25186</strain>
    </source>
</reference>
<protein>
    <submittedName>
        <fullName evidence="1">Susd and RagB outer membrane lipoprotein</fullName>
    </submittedName>
</protein>
<gene>
    <name evidence="1" type="ORF">SAMN05421823_10877</name>
</gene>
<name>A0A1G9MT80_9BACT</name>
<dbReference type="EMBL" id="FNFO01000008">
    <property type="protein sequence ID" value="SDL77314.1"/>
    <property type="molecule type" value="Genomic_DNA"/>
</dbReference>
<dbReference type="RefSeq" id="WP_245706109.1">
    <property type="nucleotide sequence ID" value="NZ_FNFO01000008.1"/>
</dbReference>
<dbReference type="STRING" id="1075417.SAMN05421823_10877"/>
<dbReference type="InterPro" id="IPR011990">
    <property type="entry name" value="TPR-like_helical_dom_sf"/>
</dbReference>
<sequence>MHFLHMNYSQSIQHSRVALSLWIAALLLIGACTSNFDEVNTDQTKISVIGPAEIPYLFAKAQSSAALPGGNYQVGQNLFSDQYAQYFACVATYFPSDRYVIRMDWLATPWSVIYTQTVPQLKTIFEQTEPSSTEYALAQIWWVWSFHRVTDYYGPIPYFQAGIPATSVPYDPQDQIYDDFFKKLDSAVTVLESQSGAEPYGSFDLIYGGDVSKWIKFANTLRLRLAMRVSGVDPSRAQTEAEAAVAGGVLMSSPDDDALLQRGGVNGDDNALSLMQWNEFRMSAAMESVLKGYEDPRLEEYFDPSTVTGDYEGLRNGLTSAQLSDEKNTAAYNSLHNSARWNSSNLDESQNIMATAEAYFLRAEGALNGWNMGEDAKTLYNKGIEASMLQWGITDPVLIAAYQNSTATPIAPQDFLDSPPMADIPVIFAEDEATQREQIGTQKWLAMYPDGFEGWAEFRRTGYPTLYPVVNSDNPDIAAGEILRRIPFLDLEEQTNGDAVDAAVQLLDGPDVVTTPLWWDPHK</sequence>
<dbReference type="Pfam" id="PF12741">
    <property type="entry name" value="SusD-like"/>
    <property type="match status" value="1"/>
</dbReference>
<dbReference type="Gene3D" id="1.25.40.390">
    <property type="match status" value="1"/>
</dbReference>
<accession>A0A1G9MT80</accession>
<dbReference type="Proteomes" id="UP000198510">
    <property type="component" value="Unassembled WGS sequence"/>
</dbReference>
<evidence type="ECO:0000313" key="1">
    <source>
        <dbReference type="EMBL" id="SDL77314.1"/>
    </source>
</evidence>
<keyword evidence="1" id="KW-0449">Lipoprotein</keyword>
<dbReference type="InterPro" id="IPR024302">
    <property type="entry name" value="SusD-like"/>
</dbReference>